<dbReference type="Proteomes" id="UP000323597">
    <property type="component" value="Chromosome A11"/>
</dbReference>
<evidence type="ECO:0000313" key="3">
    <source>
        <dbReference type="Proteomes" id="UP000323597"/>
    </source>
</evidence>
<dbReference type="AlphaFoldDB" id="A0A5D2XFF1"/>
<accession>A0A5D2XFF1</accession>
<organism evidence="2 3">
    <name type="scientific">Gossypium mustelinum</name>
    <name type="common">Cotton</name>
    <name type="synonym">Gossypium caicoense</name>
    <dbReference type="NCBI Taxonomy" id="34275"/>
    <lineage>
        <taxon>Eukaryota</taxon>
        <taxon>Viridiplantae</taxon>
        <taxon>Streptophyta</taxon>
        <taxon>Embryophyta</taxon>
        <taxon>Tracheophyta</taxon>
        <taxon>Spermatophyta</taxon>
        <taxon>Magnoliopsida</taxon>
        <taxon>eudicotyledons</taxon>
        <taxon>Gunneridae</taxon>
        <taxon>Pentapetalae</taxon>
        <taxon>rosids</taxon>
        <taxon>malvids</taxon>
        <taxon>Malvales</taxon>
        <taxon>Malvaceae</taxon>
        <taxon>Malvoideae</taxon>
        <taxon>Gossypium</taxon>
    </lineage>
</organism>
<keyword evidence="1" id="KW-0472">Membrane</keyword>
<protein>
    <submittedName>
        <fullName evidence="2">Uncharacterized protein</fullName>
    </submittedName>
</protein>
<feature type="transmembrane region" description="Helical" evidence="1">
    <location>
        <begin position="12"/>
        <end position="35"/>
    </location>
</feature>
<keyword evidence="1" id="KW-0812">Transmembrane</keyword>
<gene>
    <name evidence="2" type="ORF">E1A91_A11G371500v1</name>
</gene>
<sequence length="49" mass="5790">MRILFLIFDIKLNCVTLSHLLHLLLTHLMIPLILLRKSGCKCWRSKCLK</sequence>
<name>A0A5D2XFF1_GOSMU</name>
<evidence type="ECO:0000313" key="2">
    <source>
        <dbReference type="EMBL" id="TYJ12718.1"/>
    </source>
</evidence>
<reference evidence="2 3" key="1">
    <citation type="submission" date="2019-07" db="EMBL/GenBank/DDBJ databases">
        <title>WGS assembly of Gossypium mustelinum.</title>
        <authorList>
            <person name="Chen Z.J."/>
            <person name="Sreedasyam A."/>
            <person name="Ando A."/>
            <person name="Song Q."/>
            <person name="De L."/>
            <person name="Hulse-Kemp A."/>
            <person name="Ding M."/>
            <person name="Ye W."/>
            <person name="Kirkbride R."/>
            <person name="Jenkins J."/>
            <person name="Plott C."/>
            <person name="Lovell J."/>
            <person name="Lin Y.-M."/>
            <person name="Vaughn R."/>
            <person name="Liu B."/>
            <person name="Li W."/>
            <person name="Simpson S."/>
            <person name="Scheffler B."/>
            <person name="Saski C."/>
            <person name="Grover C."/>
            <person name="Hu G."/>
            <person name="Conover J."/>
            <person name="Carlson J."/>
            <person name="Shu S."/>
            <person name="Boston L."/>
            <person name="Williams M."/>
            <person name="Peterson D."/>
            <person name="Mcgee K."/>
            <person name="Jones D."/>
            <person name="Wendel J."/>
            <person name="Stelly D."/>
            <person name="Grimwood J."/>
            <person name="Schmutz J."/>
        </authorList>
    </citation>
    <scope>NUCLEOTIDE SEQUENCE [LARGE SCALE GENOMIC DNA]</scope>
    <source>
        <strain evidence="2">1408120.09</strain>
    </source>
</reference>
<dbReference type="EMBL" id="CM017646">
    <property type="protein sequence ID" value="TYJ12718.1"/>
    <property type="molecule type" value="Genomic_DNA"/>
</dbReference>
<evidence type="ECO:0000256" key="1">
    <source>
        <dbReference type="SAM" id="Phobius"/>
    </source>
</evidence>
<proteinExistence type="predicted"/>
<keyword evidence="3" id="KW-1185">Reference proteome</keyword>
<keyword evidence="1" id="KW-1133">Transmembrane helix</keyword>